<reference evidence="1 2" key="1">
    <citation type="submission" date="2018-02" db="EMBL/GenBank/DDBJ databases">
        <title>The genomes of Aspergillus section Nigri reveals drivers in fungal speciation.</title>
        <authorList>
            <consortium name="DOE Joint Genome Institute"/>
            <person name="Vesth T.C."/>
            <person name="Nybo J."/>
            <person name="Theobald S."/>
            <person name="Brandl J."/>
            <person name="Frisvad J.C."/>
            <person name="Nielsen K.F."/>
            <person name="Lyhne E.K."/>
            <person name="Kogle M.E."/>
            <person name="Kuo A."/>
            <person name="Riley R."/>
            <person name="Clum A."/>
            <person name="Nolan M."/>
            <person name="Lipzen A."/>
            <person name="Salamov A."/>
            <person name="Henrissat B."/>
            <person name="Wiebenga A."/>
            <person name="De vries R.P."/>
            <person name="Grigoriev I.V."/>
            <person name="Mortensen U.H."/>
            <person name="Andersen M.R."/>
            <person name="Baker S.E."/>
        </authorList>
    </citation>
    <scope>NUCLEOTIDE SEQUENCE [LARGE SCALE GENOMIC DNA]</scope>
    <source>
        <strain evidence="1 2">CBS 101889</strain>
    </source>
</reference>
<keyword evidence="2" id="KW-1185">Reference proteome</keyword>
<sequence>MNSPTQVIDPDGELVIVLRNFDKPFAEETKYLGVNMVALDSLIEKLENWSSPTTNVNPIADLAGKAYRIQVSAKHLALASSYFKTLLGGSWKETTTPFPSGFIEIAANGWGIDALLILLRIVHFTVLADYYQCKEALGFFSQTWIAELDQQLPTTYGRDLILWLWVSWFFGLSEQFLQLISTAMSTCDHQICSRGLPISGKILDERSDLINQGREQAIGNIIDRLFDYRAQFLSGSAGCHFECSSIMYGTLSKAMESHHLLSLRPVAPYRRLGLHQLVKNVKAFKSPEWCTRPAPYYHNIHQCAHSSFASLFGELNGCVAGLELSKLAGTPPSLEV</sequence>
<proteinExistence type="predicted"/>
<dbReference type="STRING" id="1450537.A0A395IB22"/>
<dbReference type="AlphaFoldDB" id="A0A395IB22"/>
<dbReference type="GeneID" id="37201725"/>
<dbReference type="OrthoDB" id="5326346at2759"/>
<dbReference type="VEuPathDB" id="FungiDB:BO97DRAFT_430430"/>
<evidence type="ECO:0000313" key="1">
    <source>
        <dbReference type="EMBL" id="RAL17422.1"/>
    </source>
</evidence>
<dbReference type="EMBL" id="KZ824267">
    <property type="protein sequence ID" value="RAL17422.1"/>
    <property type="molecule type" value="Genomic_DNA"/>
</dbReference>
<evidence type="ECO:0008006" key="3">
    <source>
        <dbReference type="Google" id="ProtNLM"/>
    </source>
</evidence>
<gene>
    <name evidence="1" type="ORF">BO97DRAFT_430430</name>
</gene>
<organism evidence="1 2">
    <name type="scientific">Aspergillus homomorphus (strain CBS 101889)</name>
    <dbReference type="NCBI Taxonomy" id="1450537"/>
    <lineage>
        <taxon>Eukaryota</taxon>
        <taxon>Fungi</taxon>
        <taxon>Dikarya</taxon>
        <taxon>Ascomycota</taxon>
        <taxon>Pezizomycotina</taxon>
        <taxon>Eurotiomycetes</taxon>
        <taxon>Eurotiomycetidae</taxon>
        <taxon>Eurotiales</taxon>
        <taxon>Aspergillaceae</taxon>
        <taxon>Aspergillus</taxon>
        <taxon>Aspergillus subgen. Circumdati</taxon>
    </lineage>
</organism>
<protein>
    <recommendedName>
        <fullName evidence="3">BTB domain-containing protein</fullName>
    </recommendedName>
</protein>
<accession>A0A395IB22</accession>
<dbReference type="Proteomes" id="UP000248961">
    <property type="component" value="Unassembled WGS sequence"/>
</dbReference>
<evidence type="ECO:0000313" key="2">
    <source>
        <dbReference type="Proteomes" id="UP000248961"/>
    </source>
</evidence>
<name>A0A395IB22_ASPHC</name>
<dbReference type="RefSeq" id="XP_025556576.1">
    <property type="nucleotide sequence ID" value="XM_025697436.1"/>
</dbReference>